<reference evidence="1" key="1">
    <citation type="submission" date="2019-10" db="EMBL/GenBank/DDBJ databases">
        <title>Conservation and host-specific expression of non-tandemly repeated heterogenous ribosome RNA gene in arbuscular mycorrhizal fungi.</title>
        <authorList>
            <person name="Maeda T."/>
            <person name="Kobayashi Y."/>
            <person name="Nakagawa T."/>
            <person name="Ezawa T."/>
            <person name="Yamaguchi K."/>
            <person name="Bino T."/>
            <person name="Nishimoto Y."/>
            <person name="Shigenobu S."/>
            <person name="Kawaguchi M."/>
        </authorList>
    </citation>
    <scope>NUCLEOTIDE SEQUENCE</scope>
    <source>
        <strain evidence="1">HR1</strain>
    </source>
</reference>
<dbReference type="AlphaFoldDB" id="A0A8H3LYU3"/>
<sequence length="83" mass="9954">MLRDIFSGHDEYEECSSNLLKSLGNFLSKKFIYLDMYLITIKPDDLMEFFRECKEVELKKLLIRVDNKDIIEKKLDIITEFVK</sequence>
<protein>
    <submittedName>
        <fullName evidence="1">Uncharacterized protein</fullName>
    </submittedName>
</protein>
<name>A0A8H3LYU3_9GLOM</name>
<organism evidence="1 2">
    <name type="scientific">Rhizophagus clarus</name>
    <dbReference type="NCBI Taxonomy" id="94130"/>
    <lineage>
        <taxon>Eukaryota</taxon>
        <taxon>Fungi</taxon>
        <taxon>Fungi incertae sedis</taxon>
        <taxon>Mucoromycota</taxon>
        <taxon>Glomeromycotina</taxon>
        <taxon>Glomeromycetes</taxon>
        <taxon>Glomerales</taxon>
        <taxon>Glomeraceae</taxon>
        <taxon>Rhizophagus</taxon>
    </lineage>
</organism>
<dbReference type="EMBL" id="BLAL01000259">
    <property type="protein sequence ID" value="GES97497.1"/>
    <property type="molecule type" value="Genomic_DNA"/>
</dbReference>
<comment type="caution">
    <text evidence="1">The sequence shown here is derived from an EMBL/GenBank/DDBJ whole genome shotgun (WGS) entry which is preliminary data.</text>
</comment>
<dbReference type="Proteomes" id="UP000615446">
    <property type="component" value="Unassembled WGS sequence"/>
</dbReference>
<accession>A0A8H3LYU3</accession>
<evidence type="ECO:0000313" key="1">
    <source>
        <dbReference type="EMBL" id="GES97497.1"/>
    </source>
</evidence>
<evidence type="ECO:0000313" key="2">
    <source>
        <dbReference type="Proteomes" id="UP000615446"/>
    </source>
</evidence>
<gene>
    <name evidence="1" type="ORF">RCL2_002408900</name>
</gene>
<proteinExistence type="predicted"/>